<dbReference type="STRING" id="65735.SAMN04488075_2712"/>
<dbReference type="AlphaFoldDB" id="A0A1H6N9M6"/>
<keyword evidence="2" id="KW-1185">Reference proteome</keyword>
<evidence type="ECO:0000313" key="1">
    <source>
        <dbReference type="EMBL" id="SEI08259.1"/>
    </source>
</evidence>
<accession>A0A1H6N9M6</accession>
<dbReference type="Proteomes" id="UP000199125">
    <property type="component" value="Unassembled WGS sequence"/>
</dbReference>
<protein>
    <submittedName>
        <fullName evidence="1">Uncharacterized protein</fullName>
    </submittedName>
</protein>
<gene>
    <name evidence="1" type="ORF">SAMN04488075_2712</name>
</gene>
<dbReference type="EMBL" id="FNXG01000005">
    <property type="protein sequence ID" value="SEI08259.1"/>
    <property type="molecule type" value="Genomic_DNA"/>
</dbReference>
<sequence length="122" mass="12799">MLIQNTLNSLAESPGVAAPAAVVAVSGDYTRGLAPHSSPAAAALLAPLGEATRFDLAPEAARRSALLGLVDDTSIRWPANESSMDMIIRIAKLADRPWPTDKAIEATRHAEDTAERKTLAVA</sequence>
<dbReference type="OrthoDB" id="10015161at2"/>
<reference evidence="2" key="1">
    <citation type="submission" date="2016-10" db="EMBL/GenBank/DDBJ databases">
        <authorList>
            <person name="Varghese N."/>
            <person name="Submissions S."/>
        </authorList>
    </citation>
    <scope>NUCLEOTIDE SEQUENCE [LARGE SCALE GENOMIC DNA]</scope>
    <source>
        <strain evidence="2">DSM 11593</strain>
    </source>
</reference>
<organism evidence="1 2">
    <name type="scientific">Paracoccus alkenifer</name>
    <dbReference type="NCBI Taxonomy" id="65735"/>
    <lineage>
        <taxon>Bacteria</taxon>
        <taxon>Pseudomonadati</taxon>
        <taxon>Pseudomonadota</taxon>
        <taxon>Alphaproteobacteria</taxon>
        <taxon>Rhodobacterales</taxon>
        <taxon>Paracoccaceae</taxon>
        <taxon>Paracoccus</taxon>
    </lineage>
</organism>
<name>A0A1H6N9M6_9RHOB</name>
<dbReference type="RefSeq" id="WP_143042840.1">
    <property type="nucleotide sequence ID" value="NZ_FNXG01000005.1"/>
</dbReference>
<evidence type="ECO:0000313" key="2">
    <source>
        <dbReference type="Proteomes" id="UP000199125"/>
    </source>
</evidence>
<proteinExistence type="predicted"/>